<dbReference type="InterPro" id="IPR013106">
    <property type="entry name" value="Ig_V-set"/>
</dbReference>
<feature type="signal peptide" evidence="1">
    <location>
        <begin position="1"/>
        <end position="20"/>
    </location>
</feature>
<feature type="chain" id="PRO_5025473984" description="Immunoglobulin domain-containing protein" evidence="1">
    <location>
        <begin position="21"/>
        <end position="236"/>
    </location>
</feature>
<evidence type="ECO:0000313" key="3">
    <source>
        <dbReference type="Ensembl" id="ENSSGRP00000021369.1"/>
    </source>
</evidence>
<dbReference type="InterPro" id="IPR036179">
    <property type="entry name" value="Ig-like_dom_sf"/>
</dbReference>
<dbReference type="PANTHER" id="PTHR21063">
    <property type="entry name" value="LFA-3"/>
    <property type="match status" value="1"/>
</dbReference>
<reference evidence="3" key="1">
    <citation type="submission" date="2025-08" db="UniProtKB">
        <authorList>
            <consortium name="Ensembl"/>
        </authorList>
    </citation>
    <scope>IDENTIFICATION</scope>
</reference>
<dbReference type="PANTHER" id="PTHR21063:SF4">
    <property type="entry name" value="CD48 ANTIGEN-RELATED"/>
    <property type="match status" value="1"/>
</dbReference>
<evidence type="ECO:0000313" key="4">
    <source>
        <dbReference type="Proteomes" id="UP000472262"/>
    </source>
</evidence>
<dbReference type="InterPro" id="IPR013783">
    <property type="entry name" value="Ig-like_fold"/>
</dbReference>
<dbReference type="SMART" id="SM00409">
    <property type="entry name" value="IG"/>
    <property type="match status" value="1"/>
</dbReference>
<protein>
    <recommendedName>
        <fullName evidence="2">Immunoglobulin domain-containing protein</fullName>
    </recommendedName>
</protein>
<dbReference type="InterPro" id="IPR003599">
    <property type="entry name" value="Ig_sub"/>
</dbReference>
<proteinExistence type="predicted"/>
<dbReference type="Proteomes" id="UP000472262">
    <property type="component" value="Unassembled WGS sequence"/>
</dbReference>
<dbReference type="AlphaFoldDB" id="A0A672LD31"/>
<feature type="domain" description="Immunoglobulin" evidence="2">
    <location>
        <begin position="23"/>
        <end position="126"/>
    </location>
</feature>
<organism evidence="3 4">
    <name type="scientific">Sinocyclocheilus grahami</name>
    <name type="common">Dianchi golden-line fish</name>
    <name type="synonym">Barbus grahami</name>
    <dbReference type="NCBI Taxonomy" id="75366"/>
    <lineage>
        <taxon>Eukaryota</taxon>
        <taxon>Metazoa</taxon>
        <taxon>Chordata</taxon>
        <taxon>Craniata</taxon>
        <taxon>Vertebrata</taxon>
        <taxon>Euteleostomi</taxon>
        <taxon>Actinopterygii</taxon>
        <taxon>Neopterygii</taxon>
        <taxon>Teleostei</taxon>
        <taxon>Ostariophysi</taxon>
        <taxon>Cypriniformes</taxon>
        <taxon>Cyprinidae</taxon>
        <taxon>Cyprininae</taxon>
        <taxon>Sinocyclocheilus</taxon>
    </lineage>
</organism>
<dbReference type="FunFam" id="2.60.40.10:FF:002431">
    <property type="entry name" value="Si:ch211-222k6.3"/>
    <property type="match status" value="1"/>
</dbReference>
<name>A0A672LD31_SINGR</name>
<dbReference type="SUPFAM" id="SSF48726">
    <property type="entry name" value="Immunoglobulin"/>
    <property type="match status" value="1"/>
</dbReference>
<accession>A0A672LD31</accession>
<sequence>CMKTFWCFIMFLCVFGAADTDKIQSISVMRGDSVTLHTDVTEVRRDDMILWTFGPKDNLIAEIHKQVGYMYDSKGHFRLEQKTGSLTIRNIRTEHSGLYELTVITSGRTSYKRFNSIQCYCHISVSDLSISLSLPLEVEYQDKNTYSCVLNNPISSQTQHLDITQLCHTCSGTANVTLVHFRELKALKCIDNYNNNYINVSTNGQLTITIMITILMSTQADNDYNDNYISVHNNRQ</sequence>
<evidence type="ECO:0000256" key="1">
    <source>
        <dbReference type="SAM" id="SignalP"/>
    </source>
</evidence>
<keyword evidence="1" id="KW-0732">Signal</keyword>
<keyword evidence="4" id="KW-1185">Reference proteome</keyword>
<dbReference type="Ensembl" id="ENSSGRT00000023060.1">
    <property type="protein sequence ID" value="ENSSGRP00000021369.1"/>
    <property type="gene ID" value="ENSSGRG00000012775.1"/>
</dbReference>
<reference evidence="3" key="2">
    <citation type="submission" date="2025-09" db="UniProtKB">
        <authorList>
            <consortium name="Ensembl"/>
        </authorList>
    </citation>
    <scope>IDENTIFICATION</scope>
</reference>
<dbReference type="InParanoid" id="A0A672LD31"/>
<dbReference type="Gene3D" id="2.60.40.10">
    <property type="entry name" value="Immunoglobulins"/>
    <property type="match status" value="1"/>
</dbReference>
<evidence type="ECO:0000259" key="2">
    <source>
        <dbReference type="SMART" id="SM00409"/>
    </source>
</evidence>
<dbReference type="Pfam" id="PF07686">
    <property type="entry name" value="V-set"/>
    <property type="match status" value="1"/>
</dbReference>